<feature type="signal peptide" evidence="1">
    <location>
        <begin position="1"/>
        <end position="21"/>
    </location>
</feature>
<feature type="non-terminal residue" evidence="3">
    <location>
        <position position="1"/>
    </location>
</feature>
<reference evidence="3" key="1">
    <citation type="submission" date="2021-02" db="EMBL/GenBank/DDBJ databases">
        <authorList>
            <person name="Nowell W R."/>
        </authorList>
    </citation>
    <scope>NUCLEOTIDE SEQUENCE</scope>
</reference>
<sequence length="433" mass="49978">KLMTKTYIILIILYYSNLTLTLPNEEFDCNGFEDDSYHPFYDDCLHYWHCLYVGTVYQRSVLRECPEGTEFDTDLKKCETAVLVTCLPRPSRPSTTVRRKWKFSRRTYHRPSKSTVSTAKISSVFKERLATKIYVKKLNVKEHFRVSTNRYFQHATISDENQFNQTTLPVITVDYQALTTLPVFPSSWFTPKQLLQPGEPNKEADFYSSTSPGITASTFLITTSATINSKVVRDSITLSKLSVKNKASPISNVPAIIMTNVASIELRHSTIEDQLDFKETTEAIPIIKHHTSKKLITITSLTTNSPVIDHLDHDHHHQENNSIQLLSNDIINARHIIHQLRSRPRRSNMTLYVLTSNEHKIRRFSLNHTRGVLMPLNLCRSRRLRDMSNIKASDIVNANEHISKINNFAFKHKALSTIFQFLISYYFYGNIFV</sequence>
<dbReference type="OrthoDB" id="10040155at2759"/>
<dbReference type="PROSITE" id="PS50940">
    <property type="entry name" value="CHIT_BIND_II"/>
    <property type="match status" value="1"/>
</dbReference>
<evidence type="ECO:0000313" key="3">
    <source>
        <dbReference type="EMBL" id="CAF1540488.1"/>
    </source>
</evidence>
<dbReference type="InterPro" id="IPR002557">
    <property type="entry name" value="Chitin-bd_dom"/>
</dbReference>
<feature type="domain" description="Chitin-binding type-2" evidence="2">
    <location>
        <begin position="26"/>
        <end position="88"/>
    </location>
</feature>
<evidence type="ECO:0000259" key="2">
    <source>
        <dbReference type="PROSITE" id="PS50940"/>
    </source>
</evidence>
<dbReference type="EMBL" id="CAJOBC010091442">
    <property type="protein sequence ID" value="CAF4400865.1"/>
    <property type="molecule type" value="Genomic_DNA"/>
</dbReference>
<dbReference type="GO" id="GO:0005576">
    <property type="term" value="C:extracellular region"/>
    <property type="evidence" value="ECO:0007669"/>
    <property type="project" value="InterPro"/>
</dbReference>
<protein>
    <recommendedName>
        <fullName evidence="2">Chitin-binding type-2 domain-containing protein</fullName>
    </recommendedName>
</protein>
<dbReference type="SUPFAM" id="SSF57625">
    <property type="entry name" value="Invertebrate chitin-binding proteins"/>
    <property type="match status" value="1"/>
</dbReference>
<dbReference type="InterPro" id="IPR036508">
    <property type="entry name" value="Chitin-bd_dom_sf"/>
</dbReference>
<accession>A0A815W526</accession>
<dbReference type="SMART" id="SM00494">
    <property type="entry name" value="ChtBD2"/>
    <property type="match status" value="1"/>
</dbReference>
<keyword evidence="1" id="KW-0732">Signal</keyword>
<organism evidence="3 5">
    <name type="scientific">Didymodactylos carnosus</name>
    <dbReference type="NCBI Taxonomy" id="1234261"/>
    <lineage>
        <taxon>Eukaryota</taxon>
        <taxon>Metazoa</taxon>
        <taxon>Spiralia</taxon>
        <taxon>Gnathifera</taxon>
        <taxon>Rotifera</taxon>
        <taxon>Eurotatoria</taxon>
        <taxon>Bdelloidea</taxon>
        <taxon>Philodinida</taxon>
        <taxon>Philodinidae</taxon>
        <taxon>Didymodactylos</taxon>
    </lineage>
</organism>
<gene>
    <name evidence="3" type="ORF">GPM918_LOCUS38600</name>
    <name evidence="4" type="ORF">SRO942_LOCUS39439</name>
</gene>
<dbReference type="Proteomes" id="UP000681722">
    <property type="component" value="Unassembled WGS sequence"/>
</dbReference>
<evidence type="ECO:0000313" key="4">
    <source>
        <dbReference type="EMBL" id="CAF4400865.1"/>
    </source>
</evidence>
<dbReference type="AlphaFoldDB" id="A0A815W526"/>
<proteinExistence type="predicted"/>
<dbReference type="EMBL" id="CAJNOQ010025807">
    <property type="protein sequence ID" value="CAF1540488.1"/>
    <property type="molecule type" value="Genomic_DNA"/>
</dbReference>
<keyword evidence="5" id="KW-1185">Reference proteome</keyword>
<dbReference type="Pfam" id="PF01607">
    <property type="entry name" value="CBM_14"/>
    <property type="match status" value="1"/>
</dbReference>
<feature type="chain" id="PRO_5035607801" description="Chitin-binding type-2 domain-containing protein" evidence="1">
    <location>
        <begin position="22"/>
        <end position="433"/>
    </location>
</feature>
<evidence type="ECO:0000256" key="1">
    <source>
        <dbReference type="SAM" id="SignalP"/>
    </source>
</evidence>
<dbReference type="Proteomes" id="UP000663829">
    <property type="component" value="Unassembled WGS sequence"/>
</dbReference>
<evidence type="ECO:0000313" key="5">
    <source>
        <dbReference type="Proteomes" id="UP000663829"/>
    </source>
</evidence>
<name>A0A815W526_9BILA</name>
<dbReference type="Gene3D" id="2.170.140.10">
    <property type="entry name" value="Chitin binding domain"/>
    <property type="match status" value="1"/>
</dbReference>
<dbReference type="GO" id="GO:0008061">
    <property type="term" value="F:chitin binding"/>
    <property type="evidence" value="ECO:0007669"/>
    <property type="project" value="InterPro"/>
</dbReference>
<comment type="caution">
    <text evidence="3">The sequence shown here is derived from an EMBL/GenBank/DDBJ whole genome shotgun (WGS) entry which is preliminary data.</text>
</comment>